<organism evidence="2 3">
    <name type="scientific">Limosilactobacillus pontis</name>
    <dbReference type="NCBI Taxonomy" id="35787"/>
    <lineage>
        <taxon>Bacteria</taxon>
        <taxon>Bacillati</taxon>
        <taxon>Bacillota</taxon>
        <taxon>Bacilli</taxon>
        <taxon>Lactobacillales</taxon>
        <taxon>Lactobacillaceae</taxon>
        <taxon>Limosilactobacillus</taxon>
    </lineage>
</organism>
<gene>
    <name evidence="2" type="ORF">QUW44_01815</name>
</gene>
<feature type="transmembrane region" description="Helical" evidence="1">
    <location>
        <begin position="157"/>
        <end position="177"/>
    </location>
</feature>
<evidence type="ECO:0000313" key="3">
    <source>
        <dbReference type="Proteomes" id="UP001529343"/>
    </source>
</evidence>
<comment type="caution">
    <text evidence="2">The sequence shown here is derived from an EMBL/GenBank/DDBJ whole genome shotgun (WGS) entry which is preliminary data.</text>
</comment>
<feature type="transmembrane region" description="Helical" evidence="1">
    <location>
        <begin position="72"/>
        <end position="92"/>
    </location>
</feature>
<keyword evidence="1" id="KW-0812">Transmembrane</keyword>
<dbReference type="EMBL" id="JAUDDW010000003">
    <property type="protein sequence ID" value="MDM8265908.1"/>
    <property type="molecule type" value="Genomic_DNA"/>
</dbReference>
<feature type="transmembrane region" description="Helical" evidence="1">
    <location>
        <begin position="20"/>
        <end position="37"/>
    </location>
</feature>
<keyword evidence="3" id="KW-1185">Reference proteome</keyword>
<feature type="transmembrane region" description="Helical" evidence="1">
    <location>
        <begin position="235"/>
        <end position="255"/>
    </location>
</feature>
<feature type="transmembrane region" description="Helical" evidence="1">
    <location>
        <begin position="356"/>
        <end position="376"/>
    </location>
</feature>
<feature type="transmembrane region" description="Helical" evidence="1">
    <location>
        <begin position="323"/>
        <end position="344"/>
    </location>
</feature>
<evidence type="ECO:0000256" key="1">
    <source>
        <dbReference type="SAM" id="Phobius"/>
    </source>
</evidence>
<keyword evidence="1" id="KW-1133">Transmembrane helix</keyword>
<sequence>MAKIKDRIHTAINASITGQQIYFLAFVFYFVPAFLIDTTFTQYLSWSKLRLLTYIAIPLIIFKIYVVDRWHWPTLLLITLLLMFGVAAWRAAHYPEILMMMVFVLGAKNVQFRRIVQWYFYLSLVFMMLLAVIAIIGIVPNLIYYSNLRPTRYSLGMAYTTFVASHVVYIALAYCYLRFGKLKWFDYVGIIAIALVTLKLTNTRLDFYEMLLLIPIMWIAQRAQRGKSISRVFASFWWTATPLLSALTIIGAYFYSPSNHIYQKLNSLFTGRLSLSYEAFQRYPVSLLGRNIVEHSYGGAKGAKFANNNLYALSSHYFYIDSAYIRMLLVWGGVVFLLVIGGIIYITVKETAKKQYILPAIFILIAINAMFEPHILQMIYNPFLLAILATNPKLKLTDGERS</sequence>
<accession>A0ABT7UW39</accession>
<proteinExistence type="predicted"/>
<feature type="transmembrane region" description="Helical" evidence="1">
    <location>
        <begin position="118"/>
        <end position="145"/>
    </location>
</feature>
<protein>
    <submittedName>
        <fullName evidence="2">Polymerase</fullName>
    </submittedName>
</protein>
<evidence type="ECO:0000313" key="2">
    <source>
        <dbReference type="EMBL" id="MDM8265908.1"/>
    </source>
</evidence>
<dbReference type="RefSeq" id="WP_289585733.1">
    <property type="nucleotide sequence ID" value="NZ_JAUDDW010000003.1"/>
</dbReference>
<reference evidence="3" key="1">
    <citation type="submission" date="2023-06" db="EMBL/GenBank/DDBJ databases">
        <title>Identification and characterization of horizontal gene transfer across gut microbiota members of farm animals based on homology search.</title>
        <authorList>
            <person name="Zeman M."/>
            <person name="Kubasova T."/>
            <person name="Jahodarova E."/>
            <person name="Nykrynova M."/>
            <person name="Rychlik I."/>
        </authorList>
    </citation>
    <scope>NUCLEOTIDE SEQUENCE [LARGE SCALE GENOMIC DNA]</scope>
    <source>
        <strain evidence="3">161_Gplus</strain>
    </source>
</reference>
<name>A0ABT7UW39_9LACO</name>
<keyword evidence="1" id="KW-0472">Membrane</keyword>
<dbReference type="Proteomes" id="UP001529343">
    <property type="component" value="Unassembled WGS sequence"/>
</dbReference>